<gene>
    <name evidence="2" type="ORF">GLO26_09810</name>
</gene>
<sequence>MKLYIKEKRFSLRDQLLVQDEQKEVLYTVKSERIAIGNKVHIYNQSKEKVLSIEEKKIGFSPKYMIYQQDEKVGAVKKETNLIASDYVIEKIDWKIKGNVEKEDYEIKKGFSKIASFKKKRFSYGDSYVLDIEEKKDAQMVLAIIIAVWCLQLDEKNDG</sequence>
<dbReference type="InterPro" id="IPR038595">
    <property type="entry name" value="LOR_sf"/>
</dbReference>
<evidence type="ECO:0008006" key="4">
    <source>
        <dbReference type="Google" id="ProtNLM"/>
    </source>
</evidence>
<comment type="similarity">
    <text evidence="1">Belongs to the LOR family.</text>
</comment>
<protein>
    <recommendedName>
        <fullName evidence="4">LURP-one-related family protein</fullName>
    </recommendedName>
</protein>
<dbReference type="RefSeq" id="WP_023177068.1">
    <property type="nucleotide sequence ID" value="NZ_JAMAYM010000009.1"/>
</dbReference>
<accession>A0ABR7TGG0</accession>
<dbReference type="InterPro" id="IPR025659">
    <property type="entry name" value="Tubby-like_C"/>
</dbReference>
<evidence type="ECO:0000256" key="1">
    <source>
        <dbReference type="ARBA" id="ARBA00005437"/>
    </source>
</evidence>
<dbReference type="EMBL" id="WNJQ01000010">
    <property type="protein sequence ID" value="MBC9826101.1"/>
    <property type="molecule type" value="Genomic_DNA"/>
</dbReference>
<evidence type="ECO:0000313" key="3">
    <source>
        <dbReference type="Proteomes" id="UP000638836"/>
    </source>
</evidence>
<dbReference type="InterPro" id="IPR007612">
    <property type="entry name" value="LOR"/>
</dbReference>
<keyword evidence="3" id="KW-1185">Reference proteome</keyword>
<evidence type="ECO:0000313" key="2">
    <source>
        <dbReference type="EMBL" id="MBC9826101.1"/>
    </source>
</evidence>
<dbReference type="Gene3D" id="2.40.160.200">
    <property type="entry name" value="LURP1-related"/>
    <property type="match status" value="1"/>
</dbReference>
<dbReference type="SUPFAM" id="SSF54518">
    <property type="entry name" value="Tubby C-terminal domain-like"/>
    <property type="match status" value="1"/>
</dbReference>
<organism evidence="2 3">
    <name type="scientific">Carnobacterium inhibens</name>
    <dbReference type="NCBI Taxonomy" id="147709"/>
    <lineage>
        <taxon>Bacteria</taxon>
        <taxon>Bacillati</taxon>
        <taxon>Bacillota</taxon>
        <taxon>Bacilli</taxon>
        <taxon>Lactobacillales</taxon>
        <taxon>Carnobacteriaceae</taxon>
        <taxon>Carnobacterium</taxon>
    </lineage>
</organism>
<name>A0ABR7TGG0_9LACT</name>
<proteinExistence type="inferred from homology"/>
<comment type="caution">
    <text evidence="2">The sequence shown here is derived from an EMBL/GenBank/DDBJ whole genome shotgun (WGS) entry which is preliminary data.</text>
</comment>
<dbReference type="Pfam" id="PF04525">
    <property type="entry name" value="LOR"/>
    <property type="match status" value="1"/>
</dbReference>
<dbReference type="Proteomes" id="UP000638836">
    <property type="component" value="Unassembled WGS sequence"/>
</dbReference>
<reference evidence="2 3" key="1">
    <citation type="journal article" date="2020" name="Microorganisms">
        <title>New Insight into Antimicrobial Compounds from Food and Marine-Sourced Carnobacterium Species through Phenotype and Genome Analyses.</title>
        <authorList>
            <person name="Begrem S."/>
            <person name="Ivaniuk F."/>
            <person name="Gigout-Chevalier F."/>
            <person name="Kolypczuk L."/>
            <person name="Bonnetot S."/>
            <person name="Leroi F."/>
            <person name="Grovel O."/>
            <person name="Delbarre-Ladrat C."/>
            <person name="Passerini D."/>
        </authorList>
    </citation>
    <scope>NUCLEOTIDE SEQUENCE [LARGE SCALE GENOMIC DNA]</scope>
    <source>
        <strain evidence="2 3">MIP2551</strain>
    </source>
</reference>